<organism evidence="1 2">
    <name type="scientific">Thermoflavimicrobium dichotomicum</name>
    <dbReference type="NCBI Taxonomy" id="46223"/>
    <lineage>
        <taxon>Bacteria</taxon>
        <taxon>Bacillati</taxon>
        <taxon>Bacillota</taxon>
        <taxon>Bacilli</taxon>
        <taxon>Bacillales</taxon>
        <taxon>Thermoactinomycetaceae</taxon>
        <taxon>Thermoflavimicrobium</taxon>
    </lineage>
</organism>
<gene>
    <name evidence="1" type="ORF">SAMN05421852_12032</name>
</gene>
<dbReference type="EMBL" id="FORR01000020">
    <property type="protein sequence ID" value="SFJ75504.1"/>
    <property type="molecule type" value="Genomic_DNA"/>
</dbReference>
<evidence type="ECO:0000313" key="1">
    <source>
        <dbReference type="EMBL" id="SFJ75504.1"/>
    </source>
</evidence>
<dbReference type="STRING" id="46223.SAMN05421852_12032"/>
<dbReference type="InterPro" id="IPR036465">
    <property type="entry name" value="vWFA_dom_sf"/>
</dbReference>
<sequence>MIQGGIGMNGGQTKSFHDFIEHLVSSSSPFLLRKGLPPEWKDISLHQSIYQQNPILYGLLSLSEKALPEQRERILFQLLRSTWQHFGQEQRNILQRIVSFLCTILHPDQVLRVFLALRRERANYKHVRHTILRFILNHPQALDMSKRRRRAVVDAVEHALGKNVARACFRYLSSSDTEKQKYLRKNLLKYHSDPERVRKIFATLYRQKEEQNPSNENGTSYTETHQPLVKAFAFERPTTVTATNRGEIAAAIAHLYGNSPEKKEMYLQTIETAVAMEAERVPHYDGKVVCILDASASTRGYGEREFCCLSQSLALTKVLKKVCPNFTLLTVGGEGDFPEPKGTTDLAGPLITALETEPDLVMIISDGYENHHAGDLARVLATLKQMKIQTPIVFCHSKFSYADHLELRRPAPNIQEFSFWHQADFAELLLSLWIYVGKEDSLQAAQNYLLKKLSQWEEEF</sequence>
<keyword evidence="2" id="KW-1185">Reference proteome</keyword>
<proteinExistence type="predicted"/>
<protein>
    <recommendedName>
        <fullName evidence="3">VWA domain-containing protein</fullName>
    </recommendedName>
</protein>
<reference evidence="1 2" key="1">
    <citation type="submission" date="2016-10" db="EMBL/GenBank/DDBJ databases">
        <authorList>
            <person name="de Groot N.N."/>
        </authorList>
    </citation>
    <scope>NUCLEOTIDE SEQUENCE [LARGE SCALE GENOMIC DNA]</scope>
    <source>
        <strain evidence="1 2">DSM 44778</strain>
    </source>
</reference>
<dbReference type="AlphaFoldDB" id="A0A1I3TW69"/>
<dbReference type="Proteomes" id="UP000199545">
    <property type="component" value="Unassembled WGS sequence"/>
</dbReference>
<accession>A0A1I3TW69</accession>
<evidence type="ECO:0008006" key="3">
    <source>
        <dbReference type="Google" id="ProtNLM"/>
    </source>
</evidence>
<name>A0A1I3TW69_9BACL</name>
<evidence type="ECO:0000313" key="2">
    <source>
        <dbReference type="Proteomes" id="UP000199545"/>
    </source>
</evidence>
<dbReference type="SUPFAM" id="SSF53300">
    <property type="entry name" value="vWA-like"/>
    <property type="match status" value="1"/>
</dbReference>